<dbReference type="GO" id="GO:0017089">
    <property type="term" value="F:glycolipid transfer activity"/>
    <property type="evidence" value="ECO:0007669"/>
    <property type="project" value="TreeGrafter"/>
</dbReference>
<dbReference type="EMBL" id="JPOS01000030">
    <property type="protein sequence ID" value="KGE87799.1"/>
    <property type="molecule type" value="Genomic_DNA"/>
</dbReference>
<feature type="domain" description="Organic solvent tolerance-like N-terminal" evidence="4">
    <location>
        <begin position="39"/>
        <end position="195"/>
    </location>
</feature>
<keyword evidence="6" id="KW-1185">Reference proteome</keyword>
<protein>
    <recommendedName>
        <fullName evidence="3 4">Organic solvent tolerance-like N-terminal domain-containing protein</fullName>
    </recommendedName>
</protein>
<feature type="compositionally biased region" description="Low complexity" evidence="2">
    <location>
        <begin position="694"/>
        <end position="704"/>
    </location>
</feature>
<evidence type="ECO:0000313" key="5">
    <source>
        <dbReference type="EMBL" id="KGE87799.1"/>
    </source>
</evidence>
<accession>A0A098S680</accession>
<evidence type="ECO:0000313" key="6">
    <source>
        <dbReference type="Proteomes" id="UP000029736"/>
    </source>
</evidence>
<proteinExistence type="predicted"/>
<evidence type="ECO:0000259" key="4">
    <source>
        <dbReference type="Pfam" id="PF13100"/>
    </source>
</evidence>
<dbReference type="Pfam" id="PF13100">
    <property type="entry name" value="OstA_2"/>
    <property type="match status" value="1"/>
</dbReference>
<keyword evidence="1" id="KW-0732">Signal</keyword>
<dbReference type="PANTHER" id="PTHR36504">
    <property type="entry name" value="LIPOPOLYSACCHARIDE EXPORT SYSTEM PROTEIN LPTA"/>
    <property type="match status" value="1"/>
</dbReference>
<reference evidence="5 6" key="1">
    <citation type="journal article" date="2014" name="Int. J. Syst. Evol. Microbiol.">
        <title>Phaeodactylibacter xiamenensis gen. nov., sp. nov., a member of the family Saprospiraceae isolated from the marine alga Phaeodactylum tricornutum.</title>
        <authorList>
            <person name="Chen Z.Jr."/>
            <person name="Lei X."/>
            <person name="Lai Q."/>
            <person name="Li Y."/>
            <person name="Zhang B."/>
            <person name="Zhang J."/>
            <person name="Zhang H."/>
            <person name="Yang L."/>
            <person name="Zheng W."/>
            <person name="Tian Y."/>
            <person name="Yu Z."/>
            <person name="Xu H.Jr."/>
            <person name="Zheng T."/>
        </authorList>
    </citation>
    <scope>NUCLEOTIDE SEQUENCE [LARGE SCALE GENOMIC DNA]</scope>
    <source>
        <strain evidence="5 6">KD52</strain>
    </source>
</reference>
<sequence length="762" mass="84468">MEEAMPLLNPKIYGIVLLLLVAAPAFGQQPAAPAQDTAKQEVEVDHADLFEYIQSGDTVIQKLNGNVELRQDSVYMYCDTARIENQTRVYANGDVIIQQGDSLNVFSDSAVYDGATRIAELYGDVILEKGDQRLFTDRLTYDLNLKLATYDNGATLTLDSTQLTSKKGYYYVDERQIYFKDSVVVIDSAFTLLSDTLGFNTETKVVDFLGPTLIDSDTTKLYCEDGFYDTENNVAEFTKNAQYQKGDQLALADTIRYDGSREVYILRGNAIFKENEREATADVIEYSQEADRTVLVGNARYKDDKQDIAADEIVYDAKQETYSTRGRSRISDPPQLLEADQVDYSEERGIGIATGSVIWRDTSEDLTIMCDTADYDRKADYLKAFGGRNGRPLLITIVDGDSLFMASDTLLALQDVFDTLIVETVITVDTLFSDSLVTDTLVIDSLIADTLITETLVTDSARLLRAYPDVRIFKTDMQAICDSLSYSTRDSTFRLFREPIVWADTSQFNADTVNILLNKGSIDRIFLRNNALIVNSPDEIMFNQVKGKHVTAFFKAEELRRMAVNGNAESVYYALDDDGGYVGVNKTICSEMMLYFGNNEVEKITFFNQPKAEMLPMGQTNHSTLKLEGFFWETQYRPDSLPDLFSPEKKRVLKALPKPAAPVADSLAQDSLEVPPSAMGLDEEAKEAPERPAEAPAAPPAQGLPVPPANSPEQGLPVPPDPAKGQGLPVPPANSPEQGLPGTPPTVTTEQPPTPEKQNDEQ</sequence>
<dbReference type="Proteomes" id="UP000029736">
    <property type="component" value="Unassembled WGS sequence"/>
</dbReference>
<feature type="domain" description="Organic solvent tolerance-like N-terminal" evidence="3">
    <location>
        <begin position="273"/>
        <end position="320"/>
    </location>
</feature>
<dbReference type="RefSeq" id="WP_044220883.1">
    <property type="nucleotide sequence ID" value="NZ_JBKAGJ010000051.1"/>
</dbReference>
<evidence type="ECO:0000256" key="1">
    <source>
        <dbReference type="ARBA" id="ARBA00022729"/>
    </source>
</evidence>
<dbReference type="GO" id="GO:0015920">
    <property type="term" value="P:lipopolysaccharide transport"/>
    <property type="evidence" value="ECO:0007669"/>
    <property type="project" value="TreeGrafter"/>
</dbReference>
<name>A0A098S680_9BACT</name>
<feature type="region of interest" description="Disordered" evidence="2">
    <location>
        <begin position="680"/>
        <end position="762"/>
    </location>
</feature>
<dbReference type="InterPro" id="IPR052037">
    <property type="entry name" value="LPS_export_LptA"/>
</dbReference>
<evidence type="ECO:0000259" key="3">
    <source>
        <dbReference type="Pfam" id="PF03968"/>
    </source>
</evidence>
<comment type="caution">
    <text evidence="5">The sequence shown here is derived from an EMBL/GenBank/DDBJ whole genome shotgun (WGS) entry which is preliminary data.</text>
</comment>
<organism evidence="5 6">
    <name type="scientific">Phaeodactylibacter xiamenensis</name>
    <dbReference type="NCBI Taxonomy" id="1524460"/>
    <lineage>
        <taxon>Bacteria</taxon>
        <taxon>Pseudomonadati</taxon>
        <taxon>Bacteroidota</taxon>
        <taxon>Saprospiria</taxon>
        <taxon>Saprospirales</taxon>
        <taxon>Haliscomenobacteraceae</taxon>
        <taxon>Phaeodactylibacter</taxon>
    </lineage>
</organism>
<evidence type="ECO:0000256" key="2">
    <source>
        <dbReference type="SAM" id="MobiDB-lite"/>
    </source>
</evidence>
<dbReference type="AlphaFoldDB" id="A0A098S680"/>
<dbReference type="STRING" id="1524460.IX84_12910"/>
<dbReference type="Gene3D" id="2.60.450.10">
    <property type="entry name" value="Lipopolysaccharide (LPS) transport protein A like domain"/>
    <property type="match status" value="3"/>
</dbReference>
<dbReference type="Pfam" id="PF03968">
    <property type="entry name" value="LptD_N"/>
    <property type="match status" value="1"/>
</dbReference>
<dbReference type="GO" id="GO:0009279">
    <property type="term" value="C:cell outer membrane"/>
    <property type="evidence" value="ECO:0007669"/>
    <property type="project" value="TreeGrafter"/>
</dbReference>
<dbReference type="GO" id="GO:0030288">
    <property type="term" value="C:outer membrane-bounded periplasmic space"/>
    <property type="evidence" value="ECO:0007669"/>
    <property type="project" value="TreeGrafter"/>
</dbReference>
<dbReference type="InterPro" id="IPR005653">
    <property type="entry name" value="OstA-like_N"/>
</dbReference>
<dbReference type="PANTHER" id="PTHR36504:SF1">
    <property type="entry name" value="LIPOPOLYSACCHARIDE EXPORT SYSTEM PROTEIN LPTA"/>
    <property type="match status" value="1"/>
</dbReference>
<gene>
    <name evidence="5" type="ORF">IX84_12910</name>
</gene>